<dbReference type="Proteomes" id="UP000550401">
    <property type="component" value="Unassembled WGS sequence"/>
</dbReference>
<dbReference type="AlphaFoldDB" id="A0A839EUR0"/>
<gene>
    <name evidence="1" type="ORF">FHW12_002501</name>
</gene>
<reference evidence="1 2" key="1">
    <citation type="submission" date="2020-07" db="EMBL/GenBank/DDBJ databases">
        <title>Genomic Encyclopedia of Type Strains, Phase IV (KMG-V): Genome sequencing to study the core and pangenomes of soil and plant-associated prokaryotes.</title>
        <authorList>
            <person name="Whitman W."/>
        </authorList>
    </citation>
    <scope>NUCLEOTIDE SEQUENCE [LARGE SCALE GENOMIC DNA]</scope>
    <source>
        <strain evidence="1 2">RH2WT43</strain>
    </source>
</reference>
<dbReference type="EMBL" id="JACGXL010000003">
    <property type="protein sequence ID" value="MBA8888277.1"/>
    <property type="molecule type" value="Genomic_DNA"/>
</dbReference>
<evidence type="ECO:0008006" key="3">
    <source>
        <dbReference type="Google" id="ProtNLM"/>
    </source>
</evidence>
<evidence type="ECO:0000313" key="2">
    <source>
        <dbReference type="Proteomes" id="UP000550401"/>
    </source>
</evidence>
<organism evidence="1 2">
    <name type="scientific">Dokdonella fugitiva</name>
    <dbReference type="NCBI Taxonomy" id="328517"/>
    <lineage>
        <taxon>Bacteria</taxon>
        <taxon>Pseudomonadati</taxon>
        <taxon>Pseudomonadota</taxon>
        <taxon>Gammaproteobacteria</taxon>
        <taxon>Lysobacterales</taxon>
        <taxon>Rhodanobacteraceae</taxon>
        <taxon>Dokdonella</taxon>
    </lineage>
</organism>
<keyword evidence="2" id="KW-1185">Reference proteome</keyword>
<accession>A0A839EUR0</accession>
<name>A0A839EUR0_9GAMM</name>
<dbReference type="RefSeq" id="WP_182531325.1">
    <property type="nucleotide sequence ID" value="NZ_JACGXL010000003.1"/>
</dbReference>
<evidence type="ECO:0000313" key="1">
    <source>
        <dbReference type="EMBL" id="MBA8888277.1"/>
    </source>
</evidence>
<protein>
    <recommendedName>
        <fullName evidence="3">DUF2867 domain-containing protein</fullName>
    </recommendedName>
</protein>
<comment type="caution">
    <text evidence="1">The sequence shown here is derived from an EMBL/GenBank/DDBJ whole genome shotgun (WGS) entry which is preliminary data.</text>
</comment>
<proteinExistence type="predicted"/>
<sequence length="170" mass="18847">MSIQACELPGQALLRRYTGDGAYADAYSTTIDGHVAHAAYVEAFYTTWLFKLERWLLARLVARPSTDAQARELARGERRSFAAWEVEATAPDQLLLTDVRGRTRSWLMTAPDGTGTRLYFGSAVVARVDHRTGARRLAFAYRALLGFHRVYSRALLGAAARRLARPASTG</sequence>